<gene>
    <name evidence="7" type="ORF">ACFP3H_01870</name>
</gene>
<evidence type="ECO:0000259" key="6">
    <source>
        <dbReference type="PROSITE" id="PS51755"/>
    </source>
</evidence>
<dbReference type="SMART" id="SM01043">
    <property type="entry name" value="BTAD"/>
    <property type="match status" value="1"/>
</dbReference>
<dbReference type="InterPro" id="IPR027417">
    <property type="entry name" value="P-loop_NTPase"/>
</dbReference>
<dbReference type="SUPFAM" id="SSF48452">
    <property type="entry name" value="TPR-like"/>
    <property type="match status" value="1"/>
</dbReference>
<organism evidence="7 8">
    <name type="scientific">Nocardia lasii</name>
    <dbReference type="NCBI Taxonomy" id="1616107"/>
    <lineage>
        <taxon>Bacteria</taxon>
        <taxon>Bacillati</taxon>
        <taxon>Actinomycetota</taxon>
        <taxon>Actinomycetes</taxon>
        <taxon>Mycobacteriales</taxon>
        <taxon>Nocardiaceae</taxon>
        <taxon>Nocardia</taxon>
    </lineage>
</organism>
<keyword evidence="2 3" id="KW-0238">DNA-binding</keyword>
<dbReference type="SUPFAM" id="SSF46894">
    <property type="entry name" value="C-terminal effector domain of the bipartite response regulators"/>
    <property type="match status" value="1"/>
</dbReference>
<feature type="coiled-coil region" evidence="4">
    <location>
        <begin position="136"/>
        <end position="166"/>
    </location>
</feature>
<dbReference type="SMART" id="SM00862">
    <property type="entry name" value="Trans_reg_C"/>
    <property type="match status" value="1"/>
</dbReference>
<dbReference type="InterPro" id="IPR001867">
    <property type="entry name" value="OmpR/PhoB-type_DNA-bd"/>
</dbReference>
<feature type="DNA-binding region" description="OmpR/PhoB-type" evidence="3">
    <location>
        <begin position="5"/>
        <end position="98"/>
    </location>
</feature>
<evidence type="ECO:0000256" key="1">
    <source>
        <dbReference type="ARBA" id="ARBA00005820"/>
    </source>
</evidence>
<evidence type="ECO:0000256" key="5">
    <source>
        <dbReference type="SAM" id="MobiDB-lite"/>
    </source>
</evidence>
<dbReference type="PROSITE" id="PS51755">
    <property type="entry name" value="OMPR_PHOB"/>
    <property type="match status" value="1"/>
</dbReference>
<dbReference type="PRINTS" id="PR00364">
    <property type="entry name" value="DISEASERSIST"/>
</dbReference>
<dbReference type="Proteomes" id="UP001596223">
    <property type="component" value="Unassembled WGS sequence"/>
</dbReference>
<dbReference type="EMBL" id="JBHSQN010000001">
    <property type="protein sequence ID" value="MFC6009789.1"/>
    <property type="molecule type" value="Genomic_DNA"/>
</dbReference>
<dbReference type="Pfam" id="PF25872">
    <property type="entry name" value="HTH_77"/>
    <property type="match status" value="1"/>
</dbReference>
<dbReference type="PANTHER" id="PTHR47691:SF3">
    <property type="entry name" value="HTH-TYPE TRANSCRIPTIONAL REGULATOR RV0890C-RELATED"/>
    <property type="match status" value="1"/>
</dbReference>
<dbReference type="Gene3D" id="1.10.10.10">
    <property type="entry name" value="Winged helix-like DNA-binding domain superfamily/Winged helix DNA-binding domain"/>
    <property type="match status" value="1"/>
</dbReference>
<dbReference type="PANTHER" id="PTHR47691">
    <property type="entry name" value="REGULATOR-RELATED"/>
    <property type="match status" value="1"/>
</dbReference>
<keyword evidence="8" id="KW-1185">Reference proteome</keyword>
<comment type="similarity">
    <text evidence="1">Belongs to the AfsR/DnrI/RedD regulatory family.</text>
</comment>
<feature type="domain" description="OmpR/PhoB-type" evidence="6">
    <location>
        <begin position="5"/>
        <end position="98"/>
    </location>
</feature>
<dbReference type="SUPFAM" id="SSF52540">
    <property type="entry name" value="P-loop containing nucleoside triphosphate hydrolases"/>
    <property type="match status" value="1"/>
</dbReference>
<name>A0ABW1JM58_9NOCA</name>
<dbReference type="GO" id="GO:0005524">
    <property type="term" value="F:ATP binding"/>
    <property type="evidence" value="ECO:0007669"/>
    <property type="project" value="UniProtKB-KW"/>
</dbReference>
<keyword evidence="7" id="KW-0067">ATP-binding</keyword>
<keyword evidence="4" id="KW-0175">Coiled coil</keyword>
<dbReference type="RefSeq" id="WP_378598524.1">
    <property type="nucleotide sequence ID" value="NZ_JBHSQN010000001.1"/>
</dbReference>
<evidence type="ECO:0000256" key="3">
    <source>
        <dbReference type="PROSITE-ProRule" id="PRU01091"/>
    </source>
</evidence>
<dbReference type="InterPro" id="IPR058852">
    <property type="entry name" value="HTH_77"/>
</dbReference>
<dbReference type="InterPro" id="IPR005158">
    <property type="entry name" value="BTAD"/>
</dbReference>
<keyword evidence="7" id="KW-0547">Nucleotide-binding</keyword>
<accession>A0ABW1JM58</accession>
<sequence>MHVGARFERYRCVVLGPLRVWGLDGGEVTPSGVLPRRLLALLVLRRGAVVTVDAAIELLWPEGGPNNPGAALHSHMSRLRRVLPGVIESAGEGYRLDPDRVVVDADELALILDSGGSAADLVARWVGPAYPELDMVDQARAESVRLEELRVRARESEASRRLAEGRTDGLAAELRAVVDEHPLREHPRALLIDALVATGRPADALRVYDEFRRLLADELGTEPSEPLQQRYRQLLAGDTGTAAPQPLPQPVTPILGRADLLADAETLLPDARLLTLVGPGGVGKTRMLLELGRRHTDTRVVWCELAGTDADGALATVAAALAIDVRPGIPLADRIAGVVGNAEILLLLDNCEHVLEPVAALVDLLLTRCPRLRVIATSRERLRVAGEQVRRVPPLAAGNAVELFLERAASVTGELDLDTTALDQVRAIVTRLDGLPLAIELAAARMYSHDVDEIALGLDRQFDFLSAGYRTTTRHGSLAAAVAWSVDLLDKPLRETFTNLSVFSGPFDLAAAAAVCATDRAATADRLTELTERSLVLRAPGRRYALLETLRTFGRTERATTDDRARTRHAHYFVDWVDSVSAELARSATAIARIDESIIELQRALHWLLDHDDLAAAARLVTALLDYGLLRLRPDILGWAEPVLTAYSTTTTSHTTTGHTAANPAAANPAAADAAAANPAATGHTATNPAAVNPAATGHTTTGHTATNPAATHSAAADPAATSSGPSDPASTSYAIAGLLAAAAYARWMVGDLPGAHERARRALAVCADPPHQVYSANGVCDLFSGRFDESAEWYRRAAVLPDRPSPSMDLATWVMLLGYAGDPTVGRRSAELVADTDAVTSPFAAYALYCAGEAVLGVDEAGACDLLDRAIRMAEATGTTFVAGVAGASRASLDVRSGRSTEAAAAYPALIRGWQRAGMWSTQWVMLRSIALLLDQLDRPEQAAVLDGAIRAATTDQPLGSDLEVLDQLSDRLRTALGDNEFEQAHRRGATLHDDALLAYTLEALNPRT</sequence>
<feature type="region of interest" description="Disordered" evidence="5">
    <location>
        <begin position="651"/>
        <end position="728"/>
    </location>
</feature>
<comment type="caution">
    <text evidence="7">The sequence shown here is derived from an EMBL/GenBank/DDBJ whole genome shotgun (WGS) entry which is preliminary data.</text>
</comment>
<evidence type="ECO:0000256" key="4">
    <source>
        <dbReference type="SAM" id="Coils"/>
    </source>
</evidence>
<protein>
    <submittedName>
        <fullName evidence="7">ATP-binding protein</fullName>
    </submittedName>
</protein>
<dbReference type="InterPro" id="IPR016032">
    <property type="entry name" value="Sig_transdc_resp-reg_C-effctor"/>
</dbReference>
<dbReference type="Gene3D" id="1.25.40.10">
    <property type="entry name" value="Tetratricopeptide repeat domain"/>
    <property type="match status" value="1"/>
</dbReference>
<dbReference type="CDD" id="cd15831">
    <property type="entry name" value="BTAD"/>
    <property type="match status" value="1"/>
</dbReference>
<evidence type="ECO:0000313" key="8">
    <source>
        <dbReference type="Proteomes" id="UP001596223"/>
    </source>
</evidence>
<proteinExistence type="inferred from homology"/>
<evidence type="ECO:0000313" key="7">
    <source>
        <dbReference type="EMBL" id="MFC6009789.1"/>
    </source>
</evidence>
<dbReference type="InterPro" id="IPR036388">
    <property type="entry name" value="WH-like_DNA-bd_sf"/>
</dbReference>
<dbReference type="Pfam" id="PF03704">
    <property type="entry name" value="BTAD"/>
    <property type="match status" value="1"/>
</dbReference>
<evidence type="ECO:0000256" key="2">
    <source>
        <dbReference type="ARBA" id="ARBA00023125"/>
    </source>
</evidence>
<reference evidence="8" key="1">
    <citation type="journal article" date="2019" name="Int. J. Syst. Evol. Microbiol.">
        <title>The Global Catalogue of Microorganisms (GCM) 10K type strain sequencing project: providing services to taxonomists for standard genome sequencing and annotation.</title>
        <authorList>
            <consortium name="The Broad Institute Genomics Platform"/>
            <consortium name="The Broad Institute Genome Sequencing Center for Infectious Disease"/>
            <person name="Wu L."/>
            <person name="Ma J."/>
        </authorList>
    </citation>
    <scope>NUCLEOTIDE SEQUENCE [LARGE SCALE GENOMIC DNA]</scope>
    <source>
        <strain evidence="8">CCUG 36956</strain>
    </source>
</reference>
<dbReference type="InterPro" id="IPR011990">
    <property type="entry name" value="TPR-like_helical_dom_sf"/>
</dbReference>